<evidence type="ECO:0000313" key="6">
    <source>
        <dbReference type="EMBL" id="NXX24095.1"/>
    </source>
</evidence>
<dbReference type="Proteomes" id="UP000584326">
    <property type="component" value="Unassembled WGS sequence"/>
</dbReference>
<dbReference type="PANTHER" id="PTHR23170">
    <property type="entry name" value="NY-REN-58 ANTIGEN"/>
    <property type="match status" value="1"/>
</dbReference>
<comment type="caution">
    <text evidence="6">The sequence shown here is derived from an EMBL/GenBank/DDBJ whole genome shotgun (WGS) entry which is preliminary data.</text>
</comment>
<proteinExistence type="predicted"/>
<feature type="non-terminal residue" evidence="6">
    <location>
        <position position="1"/>
    </location>
</feature>
<dbReference type="GO" id="GO:0060271">
    <property type="term" value="P:cilium assembly"/>
    <property type="evidence" value="ECO:0007669"/>
    <property type="project" value="TreeGrafter"/>
</dbReference>
<feature type="non-terminal residue" evidence="6">
    <location>
        <position position="149"/>
    </location>
</feature>
<dbReference type="GO" id="GO:0005813">
    <property type="term" value="C:centrosome"/>
    <property type="evidence" value="ECO:0007669"/>
    <property type="project" value="UniProtKB-SubCell"/>
</dbReference>
<keyword evidence="3 5" id="KW-0175">Coiled coil</keyword>
<dbReference type="PANTHER" id="PTHR23170:SF2">
    <property type="entry name" value="CENTROSOMAL PROTEIN OF 83 KDA"/>
    <property type="match status" value="1"/>
</dbReference>
<dbReference type="AlphaFoldDB" id="A0A7L4HFG2"/>
<dbReference type="GO" id="GO:0005814">
    <property type="term" value="C:centriole"/>
    <property type="evidence" value="ECO:0007669"/>
    <property type="project" value="TreeGrafter"/>
</dbReference>
<accession>A0A7L4HFG2</accession>
<dbReference type="GO" id="GO:0005794">
    <property type="term" value="C:Golgi apparatus"/>
    <property type="evidence" value="ECO:0007669"/>
    <property type="project" value="TreeGrafter"/>
</dbReference>
<keyword evidence="2" id="KW-0963">Cytoplasm</keyword>
<evidence type="ECO:0000256" key="4">
    <source>
        <dbReference type="ARBA" id="ARBA00023212"/>
    </source>
</evidence>
<dbReference type="InterPro" id="IPR052116">
    <property type="entry name" value="Centro_Cilium_Assembly"/>
</dbReference>
<protein>
    <submittedName>
        <fullName evidence="6">CEP83 protein</fullName>
    </submittedName>
</protein>
<evidence type="ECO:0000256" key="5">
    <source>
        <dbReference type="SAM" id="Coils"/>
    </source>
</evidence>
<evidence type="ECO:0000256" key="2">
    <source>
        <dbReference type="ARBA" id="ARBA00022490"/>
    </source>
</evidence>
<dbReference type="OrthoDB" id="311279at2759"/>
<comment type="subcellular location">
    <subcellularLocation>
        <location evidence="1">Cytoplasm</location>
        <location evidence="1">Cytoskeleton</location>
        <location evidence="1">Microtubule organizing center</location>
        <location evidence="1">Centrosome</location>
    </subcellularLocation>
</comment>
<keyword evidence="4" id="KW-0206">Cytoskeleton</keyword>
<dbReference type="EMBL" id="VZTK01158525">
    <property type="protein sequence ID" value="NXX24095.1"/>
    <property type="molecule type" value="Genomic_DNA"/>
</dbReference>
<sequence length="149" mass="17817">SQAEELEEKKHESADLKQQIHNMQLQLASLSQSENDLLESNQKLKQVIGRLKQECQRARTQAERAQLETEKALENKRIEWLEERRVLTERITEKEDKYNQVKNKLCRAAVAQKKRKTLTDNKQRRMKEKLQLLEAKIEELEKEKRLLNR</sequence>
<evidence type="ECO:0000256" key="3">
    <source>
        <dbReference type="ARBA" id="ARBA00023054"/>
    </source>
</evidence>
<dbReference type="GO" id="GO:0097539">
    <property type="term" value="C:ciliary transition fiber"/>
    <property type="evidence" value="ECO:0007669"/>
    <property type="project" value="TreeGrafter"/>
</dbReference>
<reference evidence="6 7" key="1">
    <citation type="submission" date="2020-02" db="EMBL/GenBank/DDBJ databases">
        <title>Bird 10,000 Genomes (B10K) Project - Family phase.</title>
        <authorList>
            <person name="Zhang G."/>
        </authorList>
    </citation>
    <scope>NUCLEOTIDE SEQUENCE [LARGE SCALE GENOMIC DNA]</scope>
    <source>
        <strain evidence="6">B10K-DU-001-40</strain>
        <tissue evidence="6">Muscle</tissue>
    </source>
</reference>
<organism evidence="6 7">
    <name type="scientific">Podargus strigoides</name>
    <name type="common">Tawny frogmouth</name>
    <name type="synonym">Caprimulgus strigoides</name>
    <dbReference type="NCBI Taxonomy" id="8905"/>
    <lineage>
        <taxon>Eukaryota</taxon>
        <taxon>Metazoa</taxon>
        <taxon>Chordata</taxon>
        <taxon>Craniata</taxon>
        <taxon>Vertebrata</taxon>
        <taxon>Euteleostomi</taxon>
        <taxon>Archelosauria</taxon>
        <taxon>Archosauria</taxon>
        <taxon>Dinosauria</taxon>
        <taxon>Saurischia</taxon>
        <taxon>Theropoda</taxon>
        <taxon>Coelurosauria</taxon>
        <taxon>Aves</taxon>
        <taxon>Neognathae</taxon>
        <taxon>Neoaves</taxon>
        <taxon>Strisores</taxon>
        <taxon>Caprimulgiformes</taxon>
        <taxon>Podargidae</taxon>
        <taxon>Podargus</taxon>
    </lineage>
</organism>
<feature type="coiled-coil region" evidence="5">
    <location>
        <begin position="6"/>
        <end position="146"/>
    </location>
</feature>
<evidence type="ECO:0000256" key="1">
    <source>
        <dbReference type="ARBA" id="ARBA00004300"/>
    </source>
</evidence>
<keyword evidence="7" id="KW-1185">Reference proteome</keyword>
<dbReference type="GO" id="GO:0051660">
    <property type="term" value="P:establishment of centrosome localization"/>
    <property type="evidence" value="ECO:0007669"/>
    <property type="project" value="TreeGrafter"/>
</dbReference>
<evidence type="ECO:0000313" key="7">
    <source>
        <dbReference type="Proteomes" id="UP000584326"/>
    </source>
</evidence>
<name>A0A7L4HFG2_PODST</name>
<gene>
    <name evidence="6" type="primary">Cep83_1</name>
    <name evidence="6" type="ORF">PODSTR_R15816</name>
</gene>